<dbReference type="Proteomes" id="UP000015103">
    <property type="component" value="Unassembled WGS sequence"/>
</dbReference>
<evidence type="ECO:0000313" key="2">
    <source>
        <dbReference type="Proteomes" id="UP000015103"/>
    </source>
</evidence>
<reference evidence="1" key="1">
    <citation type="submission" date="2015-05" db="UniProtKB">
        <authorList>
            <consortium name="EnsemblMetazoa"/>
        </authorList>
    </citation>
    <scope>IDENTIFICATION</scope>
</reference>
<dbReference type="SUPFAM" id="SSF52047">
    <property type="entry name" value="RNI-like"/>
    <property type="match status" value="2"/>
</dbReference>
<keyword evidence="2" id="KW-1185">Reference proteome</keyword>
<dbReference type="InterPro" id="IPR032675">
    <property type="entry name" value="LRR_dom_sf"/>
</dbReference>
<dbReference type="OMA" id="ANIAHRC"/>
<dbReference type="GO" id="GO:0031146">
    <property type="term" value="P:SCF-dependent proteasomal ubiquitin-dependent protein catabolic process"/>
    <property type="evidence" value="ECO:0007669"/>
    <property type="project" value="TreeGrafter"/>
</dbReference>
<dbReference type="GO" id="GO:0019005">
    <property type="term" value="C:SCF ubiquitin ligase complex"/>
    <property type="evidence" value="ECO:0007669"/>
    <property type="project" value="TreeGrafter"/>
</dbReference>
<dbReference type="Gene3D" id="3.80.10.10">
    <property type="entry name" value="Ribonuclease Inhibitor"/>
    <property type="match status" value="1"/>
</dbReference>
<dbReference type="HOGENOM" id="CLU_716840_0_0_1"/>
<evidence type="ECO:0000313" key="1">
    <source>
        <dbReference type="EnsemblMetazoa" id="RPRC013540-PA"/>
    </source>
</evidence>
<name>T1IB69_RHOPR</name>
<accession>T1IB69</accession>
<sequence>WIIIIPVLIRWYNLSKNPGLIKNLYFGPVQPTEVVVNVLHQASSLLHITLYSRKDVNELLEEIAVSNRKLISLKISTSRNSSEMSRLCELKTSTVLNMIRACPALKYLSIKRTSFNEPDDFFKEVCLAGPSLIKLNFNHSSQLGTTQLEDLIANCSPALHDFRIYCLSFNRIGSVTPYNDQPVIMAAKKWFKTLTVLKLNMLGLTDNVMEPVSCCSELVSLHLYRMVNVHDESLGLVIRLTKLERLVVTVPRAITIAGWVSLFSDQNMRGLTHLTISNSYTFEDTVLSTLSHNCLQLRSISLPGCRKITNIGVGSLMDKCHLITHLNLFSTKAVVSESFNDIPVKLPKLKKLVFRAVDKPMDAGLPSPSMFQNMPSLEFTQHYRYP</sequence>
<protein>
    <submittedName>
        <fullName evidence="1">Uncharacterized protein</fullName>
    </submittedName>
</protein>
<dbReference type="EMBL" id="ACPB03007253">
    <property type="status" value="NOT_ANNOTATED_CDS"/>
    <property type="molecule type" value="Genomic_DNA"/>
</dbReference>
<dbReference type="AlphaFoldDB" id="T1IB69"/>
<dbReference type="eggNOG" id="KOG1947">
    <property type="taxonomic scope" value="Eukaryota"/>
</dbReference>
<dbReference type="EnsemblMetazoa" id="RPRC013540-RA">
    <property type="protein sequence ID" value="RPRC013540-PA"/>
    <property type="gene ID" value="RPRC013540"/>
</dbReference>
<proteinExistence type="predicted"/>
<dbReference type="InterPro" id="IPR006553">
    <property type="entry name" value="Leu-rich_rpt_Cys-con_subtyp"/>
</dbReference>
<dbReference type="STRING" id="13249.T1IB69"/>
<dbReference type="InParanoid" id="T1IB69"/>
<organism evidence="1 2">
    <name type="scientific">Rhodnius prolixus</name>
    <name type="common">Triatomid bug</name>
    <dbReference type="NCBI Taxonomy" id="13249"/>
    <lineage>
        <taxon>Eukaryota</taxon>
        <taxon>Metazoa</taxon>
        <taxon>Ecdysozoa</taxon>
        <taxon>Arthropoda</taxon>
        <taxon>Hexapoda</taxon>
        <taxon>Insecta</taxon>
        <taxon>Pterygota</taxon>
        <taxon>Neoptera</taxon>
        <taxon>Paraneoptera</taxon>
        <taxon>Hemiptera</taxon>
        <taxon>Heteroptera</taxon>
        <taxon>Panheteroptera</taxon>
        <taxon>Cimicomorpha</taxon>
        <taxon>Reduviidae</taxon>
        <taxon>Triatominae</taxon>
        <taxon>Rhodnius</taxon>
    </lineage>
</organism>
<dbReference type="VEuPathDB" id="VectorBase:RPRC013540"/>
<dbReference type="SMART" id="SM00367">
    <property type="entry name" value="LRR_CC"/>
    <property type="match status" value="2"/>
</dbReference>
<dbReference type="PANTHER" id="PTHR13318">
    <property type="entry name" value="PARTNER OF PAIRED, ISOFORM B-RELATED"/>
    <property type="match status" value="1"/>
</dbReference>
<dbReference type="PANTHER" id="PTHR13318:SF190">
    <property type="entry name" value="PARTNER OF PAIRED, ISOFORM B"/>
    <property type="match status" value="1"/>
</dbReference>